<name>A0A6C0IY59_9ZZZZ</name>
<proteinExistence type="predicted"/>
<dbReference type="GO" id="GO:0050660">
    <property type="term" value="F:flavin adenine dinucleotide binding"/>
    <property type="evidence" value="ECO:0007669"/>
    <property type="project" value="InterPro"/>
</dbReference>
<evidence type="ECO:0000313" key="2">
    <source>
        <dbReference type="EMBL" id="QHT97375.1"/>
    </source>
</evidence>
<feature type="domain" description="FAD linked oxidase N-terminal" evidence="1">
    <location>
        <begin position="33"/>
        <end position="105"/>
    </location>
</feature>
<dbReference type="InterPro" id="IPR036318">
    <property type="entry name" value="FAD-bd_PCMH-like_sf"/>
</dbReference>
<dbReference type="SUPFAM" id="SSF56176">
    <property type="entry name" value="FAD-binding/transporter-associated domain-like"/>
    <property type="match status" value="1"/>
</dbReference>
<reference evidence="2" key="1">
    <citation type="journal article" date="2020" name="Nature">
        <title>Giant virus diversity and host interactions through global metagenomics.</title>
        <authorList>
            <person name="Schulz F."/>
            <person name="Roux S."/>
            <person name="Paez-Espino D."/>
            <person name="Jungbluth S."/>
            <person name="Walsh D.A."/>
            <person name="Denef V.J."/>
            <person name="McMahon K.D."/>
            <person name="Konstantinidis K.T."/>
            <person name="Eloe-Fadrosh E.A."/>
            <person name="Kyrpides N.C."/>
            <person name="Woyke T."/>
        </authorList>
    </citation>
    <scope>NUCLEOTIDE SEQUENCE</scope>
    <source>
        <strain evidence="2">GVMAG-M-3300025138-11</strain>
    </source>
</reference>
<dbReference type="Pfam" id="PF01565">
    <property type="entry name" value="FAD_binding_4"/>
    <property type="match status" value="1"/>
</dbReference>
<dbReference type="InterPro" id="IPR006094">
    <property type="entry name" value="Oxid_FAD_bind_N"/>
</dbReference>
<sequence length="374" mass="44203">MLYLPDDIDKALAMIKRFKKYIVVGNDYDRISSFRSRDDYNGKNVITTVKRNRIIKYTDEYIEVQSGITFQKLNNFLKKKKRSLQYLPNYSDITLGSACFVGVHGCLGGELPGLEICYDILVIDKSDFTLRYLRKEEISKQSNVVILSMKVKHVPIKESVVKVKEVSEDKFEYDDNLIEIDEIYWTLWIPKNKKMYVHTGHEQDFTDRKEGYVKPIIWPLTGGNMYVSELEFDKEHYFYPSFDFLCPNNRANLLKTLIKFHDFYGFLNFEVYIPLNLMDESIAFLKTKRDIIKAVQMRIINRPHIENNYIRTSSKVYAFDILVKKKKYKDVVGYFLDKKLYFHKGKLENYLDNKKNIDKYLLLIFGAIGLKKLL</sequence>
<accession>A0A6C0IY59</accession>
<organism evidence="2">
    <name type="scientific">viral metagenome</name>
    <dbReference type="NCBI Taxonomy" id="1070528"/>
    <lineage>
        <taxon>unclassified sequences</taxon>
        <taxon>metagenomes</taxon>
        <taxon>organismal metagenomes</taxon>
    </lineage>
</organism>
<protein>
    <recommendedName>
        <fullName evidence="1">FAD linked oxidase N-terminal domain-containing protein</fullName>
    </recommendedName>
</protein>
<dbReference type="AlphaFoldDB" id="A0A6C0IY59"/>
<dbReference type="InterPro" id="IPR016169">
    <property type="entry name" value="FAD-bd_PCMH_sub2"/>
</dbReference>
<evidence type="ECO:0000259" key="1">
    <source>
        <dbReference type="Pfam" id="PF01565"/>
    </source>
</evidence>
<dbReference type="EMBL" id="MN740275">
    <property type="protein sequence ID" value="QHT97375.1"/>
    <property type="molecule type" value="Genomic_DNA"/>
</dbReference>
<dbReference type="Gene3D" id="3.30.465.10">
    <property type="match status" value="1"/>
</dbReference>